<dbReference type="Proteomes" id="UP000275846">
    <property type="component" value="Unassembled WGS sequence"/>
</dbReference>
<gene>
    <name evidence="1" type="ORF">SSLN_LOCUS6261</name>
</gene>
<proteinExistence type="predicted"/>
<sequence length="78" mass="9007">MFSAMLMDAYRDEQPGIRIAYRTNGHRLNSRRMQATTRKFSATVHDLLFADDCVLNNVTEEEYKVAWTTLQPATPILD</sequence>
<dbReference type="EMBL" id="UYSU01033612">
    <property type="protein sequence ID" value="VDL92646.1"/>
    <property type="molecule type" value="Genomic_DNA"/>
</dbReference>
<evidence type="ECO:0000313" key="3">
    <source>
        <dbReference type="WBParaSite" id="SSLN_0000645801-mRNA-1"/>
    </source>
</evidence>
<dbReference type="AlphaFoldDB" id="A0A183SPW3"/>
<dbReference type="WBParaSite" id="SSLN_0000645801-mRNA-1">
    <property type="protein sequence ID" value="SSLN_0000645801-mRNA-1"/>
    <property type="gene ID" value="SSLN_0000645801"/>
</dbReference>
<keyword evidence="2" id="KW-1185">Reference proteome</keyword>
<evidence type="ECO:0000313" key="2">
    <source>
        <dbReference type="Proteomes" id="UP000275846"/>
    </source>
</evidence>
<evidence type="ECO:0000313" key="1">
    <source>
        <dbReference type="EMBL" id="VDL92646.1"/>
    </source>
</evidence>
<protein>
    <submittedName>
        <fullName evidence="3">Reverse transcriptase domain-containing protein</fullName>
    </submittedName>
</protein>
<name>A0A183SPW3_SCHSO</name>
<reference evidence="3" key="1">
    <citation type="submission" date="2016-06" db="UniProtKB">
        <authorList>
            <consortium name="WormBaseParasite"/>
        </authorList>
    </citation>
    <scope>IDENTIFICATION</scope>
</reference>
<accession>A0A183SPW3</accession>
<dbReference type="OrthoDB" id="425681at2759"/>
<organism evidence="3">
    <name type="scientific">Schistocephalus solidus</name>
    <name type="common">Tapeworm</name>
    <dbReference type="NCBI Taxonomy" id="70667"/>
    <lineage>
        <taxon>Eukaryota</taxon>
        <taxon>Metazoa</taxon>
        <taxon>Spiralia</taxon>
        <taxon>Lophotrochozoa</taxon>
        <taxon>Platyhelminthes</taxon>
        <taxon>Cestoda</taxon>
        <taxon>Eucestoda</taxon>
        <taxon>Diphyllobothriidea</taxon>
        <taxon>Diphyllobothriidae</taxon>
        <taxon>Schistocephalus</taxon>
    </lineage>
</organism>
<reference evidence="1 2" key="2">
    <citation type="submission" date="2018-11" db="EMBL/GenBank/DDBJ databases">
        <authorList>
            <consortium name="Pathogen Informatics"/>
        </authorList>
    </citation>
    <scope>NUCLEOTIDE SEQUENCE [LARGE SCALE GENOMIC DNA]</scope>
    <source>
        <strain evidence="1 2">NST_G2</strain>
    </source>
</reference>